<evidence type="ECO:0000259" key="1">
    <source>
        <dbReference type="Pfam" id="PF12652"/>
    </source>
</evidence>
<reference evidence="2 3" key="1">
    <citation type="journal article" date="2019" name="Anaerobe">
        <title>Detection of Robinsoniella peoriensis in multiple bone samples of a trauma patient.</title>
        <authorList>
            <person name="Schrottner P."/>
            <person name="Hartwich K."/>
            <person name="Bunk B."/>
            <person name="Schober I."/>
            <person name="Helbig S."/>
            <person name="Rudolph W.W."/>
            <person name="Gunzer F."/>
        </authorList>
    </citation>
    <scope>NUCLEOTIDE SEQUENCE [LARGE SCALE GENOMIC DNA]</scope>
    <source>
        <strain evidence="2 3">DSM 106044</strain>
    </source>
</reference>
<gene>
    <name evidence="2" type="ORF">DSM106044_02247</name>
</gene>
<sequence length="98" mass="11142">MEDRNALLNELDAVSFCVNDLTLYLDTHPTDVQALDLFGEYLGKRKALMEAFESKFEPLTIDCVKAEGIHEAKSECSYDGQRHFTWVDGRTPWEGGLE</sequence>
<dbReference type="Proteomes" id="UP000306509">
    <property type="component" value="Unassembled WGS sequence"/>
</dbReference>
<evidence type="ECO:0000313" key="3">
    <source>
        <dbReference type="Proteomes" id="UP000306509"/>
    </source>
</evidence>
<dbReference type="InterPro" id="IPR024207">
    <property type="entry name" value="CotJB_dom"/>
</dbReference>
<evidence type="ECO:0000313" key="2">
    <source>
        <dbReference type="EMBL" id="TLD01045.1"/>
    </source>
</evidence>
<dbReference type="STRING" id="180332.GCA_000797495_03851"/>
<protein>
    <submittedName>
        <fullName evidence="2">CotJB protein</fullName>
    </submittedName>
</protein>
<comment type="caution">
    <text evidence="2">The sequence shown here is derived from an EMBL/GenBank/DDBJ whole genome shotgun (WGS) entry which is preliminary data.</text>
</comment>
<dbReference type="EMBL" id="QGQD01000045">
    <property type="protein sequence ID" value="TLD01045.1"/>
    <property type="molecule type" value="Genomic_DNA"/>
</dbReference>
<dbReference type="AlphaFoldDB" id="A0A4U8Q7X9"/>
<dbReference type="Pfam" id="PF12652">
    <property type="entry name" value="CotJB"/>
    <property type="match status" value="1"/>
</dbReference>
<organism evidence="2 3">
    <name type="scientific">Robinsoniella peoriensis</name>
    <dbReference type="NCBI Taxonomy" id="180332"/>
    <lineage>
        <taxon>Bacteria</taxon>
        <taxon>Bacillati</taxon>
        <taxon>Bacillota</taxon>
        <taxon>Clostridia</taxon>
        <taxon>Lachnospirales</taxon>
        <taxon>Lachnospiraceae</taxon>
        <taxon>Robinsoniella</taxon>
    </lineage>
</organism>
<dbReference type="RefSeq" id="WP_044292976.1">
    <property type="nucleotide sequence ID" value="NZ_CABMJZ010000118.1"/>
</dbReference>
<name>A0A4U8Q7X9_9FIRM</name>
<keyword evidence="3" id="KW-1185">Reference proteome</keyword>
<accession>A0A4U8Q7X9</accession>
<proteinExistence type="predicted"/>
<dbReference type="OrthoDB" id="9804099at2"/>
<feature type="domain" description="Protein CotJB" evidence="1">
    <location>
        <begin position="6"/>
        <end position="94"/>
    </location>
</feature>